<accession>A0A417Z5A2</accession>
<feature type="domain" description="Phosphoribulokinase/uridine kinase" evidence="17">
    <location>
        <begin position="133"/>
        <end position="279"/>
    </location>
</feature>
<name>A0A417Z5A2_9MICO</name>
<dbReference type="GO" id="GO:0004594">
    <property type="term" value="F:pantothenate kinase activity"/>
    <property type="evidence" value="ECO:0007669"/>
    <property type="project" value="UniProtKB-UniRule"/>
</dbReference>
<comment type="catalytic activity">
    <reaction evidence="1 14 15">
        <text>(R)-pantothenate + ATP = (R)-4'-phosphopantothenate + ADP + H(+)</text>
        <dbReference type="Rhea" id="RHEA:16373"/>
        <dbReference type="ChEBI" id="CHEBI:10986"/>
        <dbReference type="ChEBI" id="CHEBI:15378"/>
        <dbReference type="ChEBI" id="CHEBI:29032"/>
        <dbReference type="ChEBI" id="CHEBI:30616"/>
        <dbReference type="ChEBI" id="CHEBI:456216"/>
        <dbReference type="EC" id="2.7.1.33"/>
    </reaction>
</comment>
<keyword evidence="12 14" id="KW-0173">Coenzyme A biosynthesis</keyword>
<dbReference type="Proteomes" id="UP000285376">
    <property type="component" value="Unassembled WGS sequence"/>
</dbReference>
<dbReference type="Pfam" id="PF00485">
    <property type="entry name" value="PRK"/>
    <property type="match status" value="1"/>
</dbReference>
<reference evidence="18 19" key="1">
    <citation type="submission" date="2018-08" db="EMBL/GenBank/DDBJ databases">
        <title>Whole genome sequence analysis of Dermacoccus abyssi bacteria isolated from Deep Mariana trench Micromonospora spp reveals genes involved in the environmental adaptation and production of secondary metabolites.</title>
        <authorList>
            <person name="Abdel-Mageed W.M."/>
            <person name="Lehri B."/>
            <person name="Nouioui I."/>
            <person name="Goodfellow I."/>
            <person name="Jaspars M."/>
            <person name="Karlyshev A."/>
        </authorList>
    </citation>
    <scope>NUCLEOTIDE SEQUENCE [LARGE SCALE GENOMIC DNA]</scope>
    <source>
        <strain evidence="18 19">MT1.1</strain>
    </source>
</reference>
<dbReference type="GO" id="GO:0005524">
    <property type="term" value="F:ATP binding"/>
    <property type="evidence" value="ECO:0007669"/>
    <property type="project" value="UniProtKB-UniRule"/>
</dbReference>
<evidence type="ECO:0000256" key="14">
    <source>
        <dbReference type="HAMAP-Rule" id="MF_00215"/>
    </source>
</evidence>
<evidence type="ECO:0000313" key="19">
    <source>
        <dbReference type="Proteomes" id="UP000285376"/>
    </source>
</evidence>
<feature type="compositionally biased region" description="Basic and acidic residues" evidence="16">
    <location>
        <begin position="30"/>
        <end position="44"/>
    </location>
</feature>
<dbReference type="HAMAP" id="MF_00215">
    <property type="entry name" value="Pantothen_kinase_1"/>
    <property type="match status" value="1"/>
</dbReference>
<evidence type="ECO:0000256" key="6">
    <source>
        <dbReference type="ARBA" id="ARBA00015080"/>
    </source>
</evidence>
<dbReference type="UniPathway" id="UPA00241">
    <property type="reaction ID" value="UER00352"/>
</dbReference>
<comment type="subcellular location">
    <subcellularLocation>
        <location evidence="2 14 15">Cytoplasm</location>
    </subcellularLocation>
</comment>
<organism evidence="18 19">
    <name type="scientific">Dermacoccus abyssi</name>
    <dbReference type="NCBI Taxonomy" id="322596"/>
    <lineage>
        <taxon>Bacteria</taxon>
        <taxon>Bacillati</taxon>
        <taxon>Actinomycetota</taxon>
        <taxon>Actinomycetes</taxon>
        <taxon>Micrococcales</taxon>
        <taxon>Dermacoccaceae</taxon>
        <taxon>Dermacoccus</taxon>
    </lineage>
</organism>
<dbReference type="InterPro" id="IPR006083">
    <property type="entry name" value="PRK/URK"/>
</dbReference>
<feature type="region of interest" description="Disordered" evidence="16">
    <location>
        <begin position="1"/>
        <end position="51"/>
    </location>
</feature>
<dbReference type="GO" id="GO:0005737">
    <property type="term" value="C:cytoplasm"/>
    <property type="evidence" value="ECO:0007669"/>
    <property type="project" value="UniProtKB-SubCell"/>
</dbReference>
<dbReference type="InterPro" id="IPR027417">
    <property type="entry name" value="P-loop_NTPase"/>
</dbReference>
<dbReference type="Gene3D" id="3.40.50.300">
    <property type="entry name" value="P-loop containing nucleotide triphosphate hydrolases"/>
    <property type="match status" value="1"/>
</dbReference>
<dbReference type="CDD" id="cd02025">
    <property type="entry name" value="PanK"/>
    <property type="match status" value="1"/>
</dbReference>
<evidence type="ECO:0000256" key="15">
    <source>
        <dbReference type="RuleBase" id="RU003530"/>
    </source>
</evidence>
<evidence type="ECO:0000256" key="9">
    <source>
        <dbReference type="ARBA" id="ARBA00022741"/>
    </source>
</evidence>
<evidence type="ECO:0000256" key="2">
    <source>
        <dbReference type="ARBA" id="ARBA00004496"/>
    </source>
</evidence>
<dbReference type="GO" id="GO:0015937">
    <property type="term" value="P:coenzyme A biosynthetic process"/>
    <property type="evidence" value="ECO:0007669"/>
    <property type="project" value="UniProtKB-UniRule"/>
</dbReference>
<keyword evidence="10 14" id="KW-0418">Kinase</keyword>
<sequence>MGDSLLGASAPARIRGNARRGPPGCVVPHRLPDTPRLRHNDGVSRPHLPPLPSPYVELTREDWARLHDSRPIDLTSDDVRRLSGLGERIDLAEVEDVYLPLSRLVNFYAGATKSLHRITSDFLDERPAKTPFIIGVAGSVAVGKSTTARVLRELLARWPDTPRVELLTTDGFLFPNAELERRGIMDRKGFPESYDRRALVRFVAEVKGGKAEVEAPVYSHLVYDIVPDEKVVVRQPDILIVEGLNVLQPPIPTPGQPSRSTLTVSDFFDFSVFVDARESDIRQWYVDRFLRLRGTAFADPDSYFHRYAELSDEEAVDRATAIWESINLPNLVANVQPSKHRATAILRKGADHHVESVKLRKL</sequence>
<evidence type="ECO:0000256" key="11">
    <source>
        <dbReference type="ARBA" id="ARBA00022840"/>
    </source>
</evidence>
<proteinExistence type="inferred from homology"/>
<keyword evidence="11 14" id="KW-0067">ATP-binding</keyword>
<evidence type="ECO:0000256" key="13">
    <source>
        <dbReference type="ARBA" id="ARBA00032866"/>
    </source>
</evidence>
<evidence type="ECO:0000259" key="17">
    <source>
        <dbReference type="Pfam" id="PF00485"/>
    </source>
</evidence>
<dbReference type="NCBIfam" id="TIGR00554">
    <property type="entry name" value="panK_bact"/>
    <property type="match status" value="1"/>
</dbReference>
<keyword evidence="8 14" id="KW-0808">Transferase</keyword>
<comment type="pathway">
    <text evidence="3 14 15">Cofactor biosynthesis; coenzyme A biosynthesis; CoA from (R)-pantothenate: step 1/5.</text>
</comment>
<comment type="similarity">
    <text evidence="4 14 15">Belongs to the prokaryotic pantothenate kinase family.</text>
</comment>
<feature type="binding site" evidence="14">
    <location>
        <begin position="138"/>
        <end position="145"/>
    </location>
    <ligand>
        <name>ATP</name>
        <dbReference type="ChEBI" id="CHEBI:30616"/>
    </ligand>
</feature>
<gene>
    <name evidence="14" type="primary">coaA</name>
    <name evidence="18" type="ORF">D1832_07440</name>
</gene>
<evidence type="ECO:0000256" key="12">
    <source>
        <dbReference type="ARBA" id="ARBA00022993"/>
    </source>
</evidence>
<dbReference type="SUPFAM" id="SSF52540">
    <property type="entry name" value="P-loop containing nucleoside triphosphate hydrolases"/>
    <property type="match status" value="1"/>
</dbReference>
<keyword evidence="9 14" id="KW-0547">Nucleotide-binding</keyword>
<dbReference type="EMBL" id="QWLM01000007">
    <property type="protein sequence ID" value="RHW45828.1"/>
    <property type="molecule type" value="Genomic_DNA"/>
</dbReference>
<evidence type="ECO:0000313" key="18">
    <source>
        <dbReference type="EMBL" id="RHW45828.1"/>
    </source>
</evidence>
<evidence type="ECO:0000256" key="5">
    <source>
        <dbReference type="ARBA" id="ARBA00012102"/>
    </source>
</evidence>
<evidence type="ECO:0000256" key="4">
    <source>
        <dbReference type="ARBA" id="ARBA00006087"/>
    </source>
</evidence>
<dbReference type="InterPro" id="IPR004566">
    <property type="entry name" value="PanK"/>
</dbReference>
<evidence type="ECO:0000256" key="3">
    <source>
        <dbReference type="ARBA" id="ARBA00005225"/>
    </source>
</evidence>
<evidence type="ECO:0000256" key="10">
    <source>
        <dbReference type="ARBA" id="ARBA00022777"/>
    </source>
</evidence>
<evidence type="ECO:0000256" key="8">
    <source>
        <dbReference type="ARBA" id="ARBA00022679"/>
    </source>
</evidence>
<dbReference type="AlphaFoldDB" id="A0A417Z5A2"/>
<comment type="caution">
    <text evidence="18">The sequence shown here is derived from an EMBL/GenBank/DDBJ whole genome shotgun (WGS) entry which is preliminary data.</text>
</comment>
<evidence type="ECO:0000256" key="1">
    <source>
        <dbReference type="ARBA" id="ARBA00001206"/>
    </source>
</evidence>
<evidence type="ECO:0000256" key="16">
    <source>
        <dbReference type="SAM" id="MobiDB-lite"/>
    </source>
</evidence>
<keyword evidence="7 14" id="KW-0963">Cytoplasm</keyword>
<evidence type="ECO:0000256" key="7">
    <source>
        <dbReference type="ARBA" id="ARBA00022490"/>
    </source>
</evidence>
<dbReference type="PIRSF" id="PIRSF000545">
    <property type="entry name" value="Pantothenate_kin"/>
    <property type="match status" value="1"/>
</dbReference>
<dbReference type="EC" id="2.7.1.33" evidence="5 14"/>
<protein>
    <recommendedName>
        <fullName evidence="6 14">Pantothenate kinase</fullName>
        <ecNumber evidence="5 14">2.7.1.33</ecNumber>
    </recommendedName>
    <alternativeName>
        <fullName evidence="13 14">Pantothenic acid kinase</fullName>
    </alternativeName>
</protein>
<dbReference type="PANTHER" id="PTHR10285">
    <property type="entry name" value="URIDINE KINASE"/>
    <property type="match status" value="1"/>
</dbReference>